<sequence length="487" mass="54457">MLSCGHSFCAKCIQHWLSENISCPTCRMDTQVPIRNIALEQVVEEFKISQEYRLVRNPKPAVVRMEQGHNSLFRRQLLRASRRRARFSVTGPEIIVDGPGSSLEVLPTASRENSYRSLSSLPHVDLSEAREHLMDPIIVPRRPTYQNTHDSWSGRMGQLYSIHDSDISGNGPSAGFKRTSFLRRSICAIRKSVGRRPRRREIVSRRSSSAMDSGGFPEEVPGPSTSVETAGPLAPSEEATKVKKSKWKRLFPFRLKKVHPSHEKRDMSSYGPLCVYSGFGRTFERINPGEEIAIAVFGRRGVGKTSLLDNATLSCEGRHGVAPMGLTERMRLGGRPNHNEYRFAHMTSITVRARHQRFVIDLIDAEFEDDHSIAHTSYMRAADAAILIYSTTDSASLLMAMSIHRQLVAVSDSRKPCVLLANVIEDAAQRFVTREMGEKTARNIRATYIEANLLAQDGGVYVAVEQLCHAVVSKRKGTDASHICVIM</sequence>
<comment type="caution">
    <text evidence="9">The sequence shown here is derived from an EMBL/GenBank/DDBJ whole genome shotgun (WGS) entry which is preliminary data.</text>
</comment>
<evidence type="ECO:0000256" key="6">
    <source>
        <dbReference type="PROSITE-ProRule" id="PRU00175"/>
    </source>
</evidence>
<evidence type="ECO:0000313" key="9">
    <source>
        <dbReference type="EMBL" id="EYC20487.1"/>
    </source>
</evidence>
<evidence type="ECO:0000256" key="7">
    <source>
        <dbReference type="SAM" id="MobiDB-lite"/>
    </source>
</evidence>
<accession>A0A016V0E5</accession>
<dbReference type="InterPro" id="IPR017907">
    <property type="entry name" value="Znf_RING_CS"/>
</dbReference>
<dbReference type="OrthoDB" id="8062037at2759"/>
<evidence type="ECO:0000256" key="1">
    <source>
        <dbReference type="ARBA" id="ARBA00022723"/>
    </source>
</evidence>
<evidence type="ECO:0000259" key="8">
    <source>
        <dbReference type="PROSITE" id="PS50089"/>
    </source>
</evidence>
<dbReference type="PROSITE" id="PS00518">
    <property type="entry name" value="ZF_RING_1"/>
    <property type="match status" value="1"/>
</dbReference>
<dbReference type="GO" id="GO:0005525">
    <property type="term" value="F:GTP binding"/>
    <property type="evidence" value="ECO:0007669"/>
    <property type="project" value="UniProtKB-KW"/>
</dbReference>
<keyword evidence="2" id="KW-0547">Nucleotide-binding</keyword>
<dbReference type="EMBL" id="JARK01001358">
    <property type="protein sequence ID" value="EYC20487.1"/>
    <property type="molecule type" value="Genomic_DNA"/>
</dbReference>
<feature type="domain" description="RING-type" evidence="8">
    <location>
        <begin position="1"/>
        <end position="27"/>
    </location>
</feature>
<keyword evidence="3 6" id="KW-0863">Zinc-finger</keyword>
<keyword evidence="4" id="KW-0862">Zinc</keyword>
<dbReference type="Gene3D" id="3.30.40.10">
    <property type="entry name" value="Zinc/RING finger domain, C3HC4 (zinc finger)"/>
    <property type="match status" value="1"/>
</dbReference>
<dbReference type="PANTHER" id="PTHR24070">
    <property type="entry name" value="RAS, DI-RAS, AND RHEB FAMILY MEMBERS OF SMALL GTPASE SUPERFAMILY"/>
    <property type="match status" value="1"/>
</dbReference>
<keyword evidence="1" id="KW-0479">Metal-binding</keyword>
<dbReference type="Pfam" id="PF00071">
    <property type="entry name" value="Ras"/>
    <property type="match status" value="1"/>
</dbReference>
<name>A0A016V0E5_9BILA</name>
<dbReference type="SMART" id="SM00173">
    <property type="entry name" value="RAS"/>
    <property type="match status" value="1"/>
</dbReference>
<evidence type="ECO:0000313" key="10">
    <source>
        <dbReference type="Proteomes" id="UP000024635"/>
    </source>
</evidence>
<dbReference type="AlphaFoldDB" id="A0A016V0E5"/>
<evidence type="ECO:0000256" key="2">
    <source>
        <dbReference type="ARBA" id="ARBA00022741"/>
    </source>
</evidence>
<keyword evidence="10" id="KW-1185">Reference proteome</keyword>
<dbReference type="SUPFAM" id="SSF52540">
    <property type="entry name" value="P-loop containing nucleoside triphosphate hydrolases"/>
    <property type="match status" value="1"/>
</dbReference>
<dbReference type="InterPro" id="IPR027417">
    <property type="entry name" value="P-loop_NTPase"/>
</dbReference>
<dbReference type="PROSITE" id="PS51421">
    <property type="entry name" value="RAS"/>
    <property type="match status" value="1"/>
</dbReference>
<dbReference type="Gene3D" id="3.40.50.300">
    <property type="entry name" value="P-loop containing nucleotide triphosphate hydrolases"/>
    <property type="match status" value="1"/>
</dbReference>
<dbReference type="GO" id="GO:0008270">
    <property type="term" value="F:zinc ion binding"/>
    <property type="evidence" value="ECO:0007669"/>
    <property type="project" value="UniProtKB-KW"/>
</dbReference>
<dbReference type="InterPro" id="IPR013083">
    <property type="entry name" value="Znf_RING/FYVE/PHD"/>
</dbReference>
<gene>
    <name evidence="9" type="primary">Acey_s0022.g655</name>
    <name evidence="9" type="synonym">Acey-par-2</name>
    <name evidence="9" type="ORF">Y032_0022g655</name>
</gene>
<dbReference type="Proteomes" id="UP000024635">
    <property type="component" value="Unassembled WGS sequence"/>
</dbReference>
<dbReference type="InterPro" id="IPR001806">
    <property type="entry name" value="Small_GTPase"/>
</dbReference>
<evidence type="ECO:0000256" key="5">
    <source>
        <dbReference type="ARBA" id="ARBA00023134"/>
    </source>
</evidence>
<dbReference type="Pfam" id="PF13639">
    <property type="entry name" value="zf-RING_2"/>
    <property type="match status" value="1"/>
</dbReference>
<feature type="region of interest" description="Disordered" evidence="7">
    <location>
        <begin position="198"/>
        <end position="239"/>
    </location>
</feature>
<dbReference type="PROSITE" id="PS50089">
    <property type="entry name" value="ZF_RING_2"/>
    <property type="match status" value="1"/>
</dbReference>
<dbReference type="InterPro" id="IPR001841">
    <property type="entry name" value="Znf_RING"/>
</dbReference>
<dbReference type="STRING" id="53326.A0A016V0E5"/>
<protein>
    <recommendedName>
        <fullName evidence="8">RING-type domain-containing protein</fullName>
    </recommendedName>
</protein>
<dbReference type="InterPro" id="IPR020849">
    <property type="entry name" value="Small_GTPase_Ras-type"/>
</dbReference>
<reference evidence="10" key="1">
    <citation type="journal article" date="2015" name="Nat. Genet.">
        <title>The genome and transcriptome of the zoonotic hookworm Ancylostoma ceylanicum identify infection-specific gene families.</title>
        <authorList>
            <person name="Schwarz E.M."/>
            <person name="Hu Y."/>
            <person name="Antoshechkin I."/>
            <person name="Miller M.M."/>
            <person name="Sternberg P.W."/>
            <person name="Aroian R.V."/>
        </authorList>
    </citation>
    <scope>NUCLEOTIDE SEQUENCE</scope>
    <source>
        <strain evidence="10">HY135</strain>
    </source>
</reference>
<dbReference type="PROSITE" id="PS51419">
    <property type="entry name" value="RAB"/>
    <property type="match status" value="1"/>
</dbReference>
<dbReference type="GO" id="GO:0003924">
    <property type="term" value="F:GTPase activity"/>
    <property type="evidence" value="ECO:0007669"/>
    <property type="project" value="InterPro"/>
</dbReference>
<organism evidence="9 10">
    <name type="scientific">Ancylostoma ceylanicum</name>
    <dbReference type="NCBI Taxonomy" id="53326"/>
    <lineage>
        <taxon>Eukaryota</taxon>
        <taxon>Metazoa</taxon>
        <taxon>Ecdysozoa</taxon>
        <taxon>Nematoda</taxon>
        <taxon>Chromadorea</taxon>
        <taxon>Rhabditida</taxon>
        <taxon>Rhabditina</taxon>
        <taxon>Rhabditomorpha</taxon>
        <taxon>Strongyloidea</taxon>
        <taxon>Ancylostomatidae</taxon>
        <taxon>Ancylostomatinae</taxon>
        <taxon>Ancylostoma</taxon>
    </lineage>
</organism>
<dbReference type="SUPFAM" id="SSF57850">
    <property type="entry name" value="RING/U-box"/>
    <property type="match status" value="1"/>
</dbReference>
<keyword evidence="5" id="KW-0342">GTP-binding</keyword>
<proteinExistence type="predicted"/>
<evidence type="ECO:0000256" key="4">
    <source>
        <dbReference type="ARBA" id="ARBA00022833"/>
    </source>
</evidence>
<dbReference type="GO" id="GO:0007165">
    <property type="term" value="P:signal transduction"/>
    <property type="evidence" value="ECO:0007669"/>
    <property type="project" value="InterPro"/>
</dbReference>
<evidence type="ECO:0000256" key="3">
    <source>
        <dbReference type="ARBA" id="ARBA00022771"/>
    </source>
</evidence>
<dbReference type="GO" id="GO:0016020">
    <property type="term" value="C:membrane"/>
    <property type="evidence" value="ECO:0007669"/>
    <property type="project" value="InterPro"/>
</dbReference>